<name>A0AA48L3B2_9TREE</name>
<proteinExistence type="predicted"/>
<evidence type="ECO:0000313" key="3">
    <source>
        <dbReference type="EMBL" id="BEI91165.1"/>
    </source>
</evidence>
<keyword evidence="2" id="KW-0472">Membrane</keyword>
<dbReference type="KEGG" id="ccac:CcaHIS019_0312350"/>
<evidence type="ECO:0000313" key="4">
    <source>
        <dbReference type="Proteomes" id="UP001233271"/>
    </source>
</evidence>
<evidence type="ECO:0000256" key="1">
    <source>
        <dbReference type="SAM" id="MobiDB-lite"/>
    </source>
</evidence>
<dbReference type="Proteomes" id="UP001233271">
    <property type="component" value="Chromosome 3"/>
</dbReference>
<dbReference type="EMBL" id="AP028214">
    <property type="protein sequence ID" value="BEI91165.1"/>
    <property type="molecule type" value="Genomic_DNA"/>
</dbReference>
<dbReference type="CDD" id="cd12087">
    <property type="entry name" value="TM_EGFR-like"/>
    <property type="match status" value="1"/>
</dbReference>
<feature type="compositionally biased region" description="Low complexity" evidence="1">
    <location>
        <begin position="199"/>
        <end position="210"/>
    </location>
</feature>
<feature type="region of interest" description="Disordered" evidence="1">
    <location>
        <begin position="171"/>
        <end position="244"/>
    </location>
</feature>
<keyword evidence="2" id="KW-0812">Transmembrane</keyword>
<keyword evidence="2" id="KW-1133">Transmembrane helix</keyword>
<gene>
    <name evidence="3" type="ORF">CcaverHIS019_0312350</name>
</gene>
<evidence type="ECO:0000256" key="2">
    <source>
        <dbReference type="SAM" id="Phobius"/>
    </source>
</evidence>
<dbReference type="AlphaFoldDB" id="A0AA48L3B2"/>
<dbReference type="RefSeq" id="XP_060456430.1">
    <property type="nucleotide sequence ID" value="XM_060599769.1"/>
</dbReference>
<sequence length="276" mass="29925">MTVTQTPSGGLQSQGPAASMSSDNTGLIVGTTVGGIAFIGIVATLLFFVFRWNTKRDRRRKIQDEFDLGGQGMYDPGYHRDASGDMDEVDHFTPYPFIAPMSYGTNAWDVDHGWNNGRFEDPRATGNAGVPTLPSNGSFPLFPSPSLPYPVASEMSSLPYPVASEMSSLPYPASTTLPPTRAATRDTSFPPQPESMRRTATTTALAAAAGRENKAEAERRRTRSFHQARPSDSVLRPGPPVQAEDGGFVADGGEIPPVYRHEWEAQRQRLNHGAVL</sequence>
<reference evidence="3" key="1">
    <citation type="journal article" date="2023" name="BMC Genomics">
        <title>Chromosome-level genome assemblies of Cutaneotrichosporon spp. (Trichosporonales, Basidiomycota) reveal imbalanced evolution between nucleotide sequences and chromosome synteny.</title>
        <authorList>
            <person name="Kobayashi Y."/>
            <person name="Kayamori A."/>
            <person name="Aoki K."/>
            <person name="Shiwa Y."/>
            <person name="Matsutani M."/>
            <person name="Fujita N."/>
            <person name="Sugita T."/>
            <person name="Iwasaki W."/>
            <person name="Tanaka N."/>
            <person name="Takashima M."/>
        </authorList>
    </citation>
    <scope>NUCLEOTIDE SEQUENCE</scope>
    <source>
        <strain evidence="3">HIS019</strain>
    </source>
</reference>
<feature type="transmembrane region" description="Helical" evidence="2">
    <location>
        <begin position="27"/>
        <end position="50"/>
    </location>
</feature>
<accession>A0AA48L3B2</accession>
<dbReference type="GeneID" id="85495035"/>
<organism evidence="3 4">
    <name type="scientific">Cutaneotrichosporon cavernicola</name>
    <dbReference type="NCBI Taxonomy" id="279322"/>
    <lineage>
        <taxon>Eukaryota</taxon>
        <taxon>Fungi</taxon>
        <taxon>Dikarya</taxon>
        <taxon>Basidiomycota</taxon>
        <taxon>Agaricomycotina</taxon>
        <taxon>Tremellomycetes</taxon>
        <taxon>Trichosporonales</taxon>
        <taxon>Trichosporonaceae</taxon>
        <taxon>Cutaneotrichosporon</taxon>
    </lineage>
</organism>
<keyword evidence="4" id="KW-1185">Reference proteome</keyword>
<feature type="region of interest" description="Disordered" evidence="1">
    <location>
        <begin position="1"/>
        <end position="20"/>
    </location>
</feature>
<protein>
    <submittedName>
        <fullName evidence="3">Uncharacterized protein</fullName>
    </submittedName>
</protein>